<dbReference type="InterPro" id="IPR036420">
    <property type="entry name" value="BRCT_dom_sf"/>
</dbReference>
<gene>
    <name evidence="2" type="ORF">FGD71_036260</name>
</gene>
<dbReference type="Gene3D" id="3.40.50.10190">
    <property type="entry name" value="BRCT domain"/>
    <property type="match status" value="1"/>
</dbReference>
<comment type="caution">
    <text evidence="2">The sequence shown here is derived from an EMBL/GenBank/DDBJ whole genome shotgun (WGS) entry which is preliminary data.</text>
</comment>
<evidence type="ECO:0000313" key="2">
    <source>
        <dbReference type="EMBL" id="TPQ17460.1"/>
    </source>
</evidence>
<protein>
    <recommendedName>
        <fullName evidence="1">BRCT domain-containing protein</fullName>
    </recommendedName>
</protein>
<sequence>MDLQGKTVVLMGRFYGLSQAEAKAGLEALGARVTKTVSGKTDLIFRSHDVAGRKIGAASQLGIPVYDWKTLRALLKQAAEASAGDRPGADGAGTFVDHASLASAADPDALLGVLREADWSAFVSEWDLLPLRDRLQELEQTHGVTEVHRFATERIRSLDAAAASVRPLHRDR</sequence>
<dbReference type="AlphaFoldDB" id="A0A505D4D7"/>
<proteinExistence type="predicted"/>
<dbReference type="EMBL" id="VCHX02000281">
    <property type="protein sequence ID" value="TPQ17460.1"/>
    <property type="molecule type" value="Genomic_DNA"/>
</dbReference>
<dbReference type="SUPFAM" id="SSF52113">
    <property type="entry name" value="BRCT domain"/>
    <property type="match status" value="1"/>
</dbReference>
<dbReference type="PROSITE" id="PS50172">
    <property type="entry name" value="BRCT"/>
    <property type="match status" value="1"/>
</dbReference>
<feature type="domain" description="BRCT" evidence="1">
    <location>
        <begin position="1"/>
        <end position="68"/>
    </location>
</feature>
<evidence type="ECO:0000313" key="3">
    <source>
        <dbReference type="Proteomes" id="UP000317378"/>
    </source>
</evidence>
<dbReference type="InterPro" id="IPR001357">
    <property type="entry name" value="BRCT_dom"/>
</dbReference>
<organism evidence="2 3">
    <name type="scientific">Streptomyces sporangiiformans</name>
    <dbReference type="NCBI Taxonomy" id="2315329"/>
    <lineage>
        <taxon>Bacteria</taxon>
        <taxon>Bacillati</taxon>
        <taxon>Actinomycetota</taxon>
        <taxon>Actinomycetes</taxon>
        <taxon>Kitasatosporales</taxon>
        <taxon>Streptomycetaceae</taxon>
        <taxon>Streptomyces</taxon>
    </lineage>
</organism>
<dbReference type="Pfam" id="PF00533">
    <property type="entry name" value="BRCT"/>
    <property type="match status" value="1"/>
</dbReference>
<accession>A0A505D4D7</accession>
<dbReference type="Proteomes" id="UP000317378">
    <property type="component" value="Unassembled WGS sequence"/>
</dbReference>
<reference evidence="2 3" key="1">
    <citation type="submission" date="2019-06" db="EMBL/GenBank/DDBJ databases">
        <title>Streptomyces sporangiiformans sp. nov., a novel actinomycete isolated from soil in Mount Song.</title>
        <authorList>
            <person name="Han L."/>
        </authorList>
    </citation>
    <scope>NUCLEOTIDE SEQUENCE [LARGE SCALE GENOMIC DNA]</scope>
    <source>
        <strain evidence="2 3">NEAU-SSA 1</strain>
    </source>
</reference>
<keyword evidence="3" id="KW-1185">Reference proteome</keyword>
<evidence type="ECO:0000259" key="1">
    <source>
        <dbReference type="PROSITE" id="PS50172"/>
    </source>
</evidence>
<name>A0A505D4D7_9ACTN</name>
<dbReference type="RefSeq" id="WP_140936038.1">
    <property type="nucleotide sequence ID" value="NZ_QXMJ01000281.1"/>
</dbReference>